<dbReference type="Pfam" id="PF13431">
    <property type="entry name" value="TPR_17"/>
    <property type="match status" value="1"/>
</dbReference>
<accession>A0A8S1U409</accession>
<protein>
    <recommendedName>
        <fullName evidence="6">Tetratricopeptide repeat protein</fullName>
    </recommendedName>
</protein>
<organism evidence="4 5">
    <name type="scientific">Paramecium octaurelia</name>
    <dbReference type="NCBI Taxonomy" id="43137"/>
    <lineage>
        <taxon>Eukaryota</taxon>
        <taxon>Sar</taxon>
        <taxon>Alveolata</taxon>
        <taxon>Ciliophora</taxon>
        <taxon>Intramacronucleata</taxon>
        <taxon>Oligohymenophorea</taxon>
        <taxon>Peniculida</taxon>
        <taxon>Parameciidae</taxon>
        <taxon>Paramecium</taxon>
    </lineage>
</organism>
<keyword evidence="1" id="KW-0677">Repeat</keyword>
<dbReference type="SMART" id="SM00028">
    <property type="entry name" value="TPR"/>
    <property type="match status" value="2"/>
</dbReference>
<evidence type="ECO:0000256" key="3">
    <source>
        <dbReference type="PROSITE-ProRule" id="PRU00339"/>
    </source>
</evidence>
<dbReference type="InterPro" id="IPR019734">
    <property type="entry name" value="TPR_rpt"/>
</dbReference>
<gene>
    <name evidence="4" type="ORF">POCTA_138.1.T0350025</name>
</gene>
<keyword evidence="2 3" id="KW-0802">TPR repeat</keyword>
<dbReference type="EMBL" id="CAJJDP010000035">
    <property type="protein sequence ID" value="CAD8158119.1"/>
    <property type="molecule type" value="Genomic_DNA"/>
</dbReference>
<evidence type="ECO:0000256" key="2">
    <source>
        <dbReference type="ARBA" id="ARBA00022803"/>
    </source>
</evidence>
<evidence type="ECO:0000313" key="4">
    <source>
        <dbReference type="EMBL" id="CAD8158119.1"/>
    </source>
</evidence>
<dbReference type="Proteomes" id="UP000683925">
    <property type="component" value="Unassembled WGS sequence"/>
</dbReference>
<dbReference type="OrthoDB" id="310386at2759"/>
<evidence type="ECO:0008006" key="6">
    <source>
        <dbReference type="Google" id="ProtNLM"/>
    </source>
</evidence>
<evidence type="ECO:0000313" key="5">
    <source>
        <dbReference type="Proteomes" id="UP000683925"/>
    </source>
</evidence>
<reference evidence="4" key="1">
    <citation type="submission" date="2021-01" db="EMBL/GenBank/DDBJ databases">
        <authorList>
            <consortium name="Genoscope - CEA"/>
            <person name="William W."/>
        </authorList>
    </citation>
    <scope>NUCLEOTIDE SEQUENCE</scope>
</reference>
<evidence type="ECO:0000256" key="1">
    <source>
        <dbReference type="ARBA" id="ARBA00022737"/>
    </source>
</evidence>
<dbReference type="AlphaFoldDB" id="A0A8S1U409"/>
<dbReference type="PROSITE" id="PS50005">
    <property type="entry name" value="TPR"/>
    <property type="match status" value="1"/>
</dbReference>
<sequence length="137" mass="15604">MRPIQNCFEISCIECYEKAISINPQNDIAWTIKGQALCSLEKYFEAIDYYDIATSINPKNDTAWTQKGVALIFSKYKDAIVCFEKAISLCMNPLSLRLKADSLFELGNKDEAQVLYLVALETGSDEKEYIQDQLQKL</sequence>
<dbReference type="PANTHER" id="PTHR44943">
    <property type="entry name" value="CELLULOSE SYNTHASE OPERON PROTEIN C"/>
    <property type="match status" value="1"/>
</dbReference>
<keyword evidence="5" id="KW-1185">Reference proteome</keyword>
<dbReference type="PANTHER" id="PTHR44943:SF4">
    <property type="entry name" value="TPR REPEAT-CONTAINING PROTEIN MJ0798"/>
    <property type="match status" value="1"/>
</dbReference>
<name>A0A8S1U409_PAROT</name>
<feature type="repeat" description="TPR" evidence="3">
    <location>
        <begin position="27"/>
        <end position="60"/>
    </location>
</feature>
<proteinExistence type="predicted"/>
<comment type="caution">
    <text evidence="4">The sequence shown here is derived from an EMBL/GenBank/DDBJ whole genome shotgun (WGS) entry which is preliminary data.</text>
</comment>
<dbReference type="InterPro" id="IPR051685">
    <property type="entry name" value="Ycf3/AcsC/BcsC/TPR_MFPF"/>
</dbReference>